<protein>
    <submittedName>
        <fullName evidence="6">MFS general substrate transporter</fullName>
    </submittedName>
</protein>
<evidence type="ECO:0000259" key="5">
    <source>
        <dbReference type="PROSITE" id="PS50850"/>
    </source>
</evidence>
<feature type="transmembrane region" description="Helical" evidence="4">
    <location>
        <begin position="344"/>
        <end position="363"/>
    </location>
</feature>
<feature type="transmembrane region" description="Helical" evidence="4">
    <location>
        <begin position="369"/>
        <end position="392"/>
    </location>
</feature>
<feature type="transmembrane region" description="Helical" evidence="4">
    <location>
        <begin position="120"/>
        <end position="138"/>
    </location>
</feature>
<dbReference type="PROSITE" id="PS50850">
    <property type="entry name" value="MFS"/>
    <property type="match status" value="1"/>
</dbReference>
<feature type="transmembrane region" description="Helical" evidence="4">
    <location>
        <begin position="313"/>
        <end position="332"/>
    </location>
</feature>
<name>A0A9P7E755_9AGAM</name>
<feature type="domain" description="Major facilitator superfamily (MFS) profile" evidence="5">
    <location>
        <begin position="278"/>
        <end position="466"/>
    </location>
</feature>
<feature type="transmembrane region" description="Helical" evidence="4">
    <location>
        <begin position="279"/>
        <end position="301"/>
    </location>
</feature>
<evidence type="ECO:0000313" key="7">
    <source>
        <dbReference type="Proteomes" id="UP000807769"/>
    </source>
</evidence>
<organism evidence="6 7">
    <name type="scientific">Suillus subaureus</name>
    <dbReference type="NCBI Taxonomy" id="48587"/>
    <lineage>
        <taxon>Eukaryota</taxon>
        <taxon>Fungi</taxon>
        <taxon>Dikarya</taxon>
        <taxon>Basidiomycota</taxon>
        <taxon>Agaricomycotina</taxon>
        <taxon>Agaricomycetes</taxon>
        <taxon>Agaricomycetidae</taxon>
        <taxon>Boletales</taxon>
        <taxon>Suillineae</taxon>
        <taxon>Suillaceae</taxon>
        <taxon>Suillus</taxon>
    </lineage>
</organism>
<dbReference type="SUPFAM" id="SSF103473">
    <property type="entry name" value="MFS general substrate transporter"/>
    <property type="match status" value="1"/>
</dbReference>
<reference evidence="6" key="1">
    <citation type="journal article" date="2020" name="New Phytol.">
        <title>Comparative genomics reveals dynamic genome evolution in host specialist ectomycorrhizal fungi.</title>
        <authorList>
            <person name="Lofgren L.A."/>
            <person name="Nguyen N.H."/>
            <person name="Vilgalys R."/>
            <person name="Ruytinx J."/>
            <person name="Liao H.L."/>
            <person name="Branco S."/>
            <person name="Kuo A."/>
            <person name="LaButti K."/>
            <person name="Lipzen A."/>
            <person name="Andreopoulos W."/>
            <person name="Pangilinan J."/>
            <person name="Riley R."/>
            <person name="Hundley H."/>
            <person name="Na H."/>
            <person name="Barry K."/>
            <person name="Grigoriev I.V."/>
            <person name="Stajich J.E."/>
            <person name="Kennedy P.G."/>
        </authorList>
    </citation>
    <scope>NUCLEOTIDE SEQUENCE</scope>
    <source>
        <strain evidence="6">MN1</strain>
    </source>
</reference>
<dbReference type="InterPro" id="IPR011701">
    <property type="entry name" value="MFS"/>
</dbReference>
<dbReference type="InterPro" id="IPR036259">
    <property type="entry name" value="MFS_trans_sf"/>
</dbReference>
<proteinExistence type="inferred from homology"/>
<keyword evidence="4" id="KW-0812">Transmembrane</keyword>
<dbReference type="Proteomes" id="UP000807769">
    <property type="component" value="Unassembled WGS sequence"/>
</dbReference>
<feature type="transmembrane region" description="Helical" evidence="4">
    <location>
        <begin position="404"/>
        <end position="427"/>
    </location>
</feature>
<feature type="region of interest" description="Disordered" evidence="3">
    <location>
        <begin position="1"/>
        <end position="46"/>
    </location>
</feature>
<feature type="transmembrane region" description="Helical" evidence="4">
    <location>
        <begin position="236"/>
        <end position="258"/>
    </location>
</feature>
<dbReference type="OrthoDB" id="6509908at2759"/>
<keyword evidence="4" id="KW-0472">Membrane</keyword>
<comment type="similarity">
    <text evidence="2">Belongs to the major facilitator superfamily. Monocarboxylate porter (TC 2.A.1.13) family.</text>
</comment>
<feature type="compositionally biased region" description="Polar residues" evidence="3">
    <location>
        <begin position="1"/>
        <end position="14"/>
    </location>
</feature>
<accession>A0A9P7E755</accession>
<dbReference type="InterPro" id="IPR050327">
    <property type="entry name" value="Proton-linked_MCT"/>
</dbReference>
<evidence type="ECO:0000256" key="2">
    <source>
        <dbReference type="ARBA" id="ARBA00006727"/>
    </source>
</evidence>
<dbReference type="InterPro" id="IPR020846">
    <property type="entry name" value="MFS_dom"/>
</dbReference>
<feature type="transmembrane region" description="Helical" evidence="4">
    <location>
        <begin position="76"/>
        <end position="100"/>
    </location>
</feature>
<dbReference type="AlphaFoldDB" id="A0A9P7E755"/>
<comment type="subcellular location">
    <subcellularLocation>
        <location evidence="1">Membrane</location>
        <topology evidence="1">Multi-pass membrane protein</topology>
    </subcellularLocation>
</comment>
<evidence type="ECO:0000256" key="3">
    <source>
        <dbReference type="SAM" id="MobiDB-lite"/>
    </source>
</evidence>
<dbReference type="Gene3D" id="1.20.1250.20">
    <property type="entry name" value="MFS general substrate transporter like domains"/>
    <property type="match status" value="2"/>
</dbReference>
<gene>
    <name evidence="6" type="ORF">BJ212DRAFT_1482899</name>
</gene>
<feature type="transmembrane region" description="Helical" evidence="4">
    <location>
        <begin position="204"/>
        <end position="224"/>
    </location>
</feature>
<keyword evidence="7" id="KW-1185">Reference proteome</keyword>
<dbReference type="EMBL" id="JABBWG010000025">
    <property type="protein sequence ID" value="KAG1812835.1"/>
    <property type="molecule type" value="Genomic_DNA"/>
</dbReference>
<dbReference type="GO" id="GO:0022857">
    <property type="term" value="F:transmembrane transporter activity"/>
    <property type="evidence" value="ECO:0007669"/>
    <property type="project" value="InterPro"/>
</dbReference>
<feature type="transmembrane region" description="Helical" evidence="4">
    <location>
        <begin position="174"/>
        <end position="192"/>
    </location>
</feature>
<dbReference type="RefSeq" id="XP_041190858.1">
    <property type="nucleotide sequence ID" value="XM_041340519.1"/>
</dbReference>
<dbReference type="Pfam" id="PF07690">
    <property type="entry name" value="MFS_1"/>
    <property type="match status" value="1"/>
</dbReference>
<dbReference type="PANTHER" id="PTHR11360">
    <property type="entry name" value="MONOCARBOXYLATE TRANSPORTER"/>
    <property type="match status" value="1"/>
</dbReference>
<evidence type="ECO:0000256" key="1">
    <source>
        <dbReference type="ARBA" id="ARBA00004141"/>
    </source>
</evidence>
<dbReference type="PANTHER" id="PTHR11360:SF177">
    <property type="entry name" value="RIBOFLAVIN TRANSPORTER MCH5"/>
    <property type="match status" value="1"/>
</dbReference>
<feature type="transmembrane region" description="Helical" evidence="4">
    <location>
        <begin position="433"/>
        <end position="454"/>
    </location>
</feature>
<dbReference type="GO" id="GO:0016020">
    <property type="term" value="C:membrane"/>
    <property type="evidence" value="ECO:0007669"/>
    <property type="project" value="UniProtKB-SubCell"/>
</dbReference>
<evidence type="ECO:0000256" key="4">
    <source>
        <dbReference type="SAM" id="Phobius"/>
    </source>
</evidence>
<sequence>MTGTAPCNYTSPSDSHQDPESKASSPFGQLAPVPYDLTSSLGSGQDLESKNSSVVAWQEADHDRPSIPTSLWAEGGFLGCLTLFGGFVGSFATMGQVSSFGTYQAWYLEHQLSAYSPSEISWIGGLQLWFMMFSGGFVGRLFDAYGPTPLLASGTLIYTLSLMMTSLATRYYEFMIAQGFLLGLGAGLVYNPCIAASTARFRHFAGTSSGIVLGGSGGAVFPILLQRLLSTVGFAWAVRIQGFLALACCIIATLTISTPSPKNKSTPWIDTKSFRDIKYMLVCLAYALICLGLFIPSTYIVQYAQAQGLSQNIGFDLLSIMNAANTVGRIVPGWFADKLGRLNLMIPSTLLAGISCIALWLFAHDTATLAAFAVMYGLFAGATMGLDVAVTAQISPPENFGTRVGMSYAFMSIPSLVGSPIGGAIYASQHGGYSGMIVFAAIFNILGFAFLMAVKLMINRNIFVIV</sequence>
<keyword evidence="4" id="KW-1133">Transmembrane helix</keyword>
<evidence type="ECO:0000313" key="6">
    <source>
        <dbReference type="EMBL" id="KAG1812835.1"/>
    </source>
</evidence>
<dbReference type="GeneID" id="64634535"/>
<comment type="caution">
    <text evidence="6">The sequence shown here is derived from an EMBL/GenBank/DDBJ whole genome shotgun (WGS) entry which is preliminary data.</text>
</comment>
<feature type="transmembrane region" description="Helical" evidence="4">
    <location>
        <begin position="150"/>
        <end position="168"/>
    </location>
</feature>